<feature type="transmembrane region" description="Helical" evidence="7">
    <location>
        <begin position="211"/>
        <end position="233"/>
    </location>
</feature>
<keyword evidence="3" id="KW-0997">Cell inner membrane</keyword>
<dbReference type="NCBIfam" id="TIGR00786">
    <property type="entry name" value="dctM"/>
    <property type="match status" value="1"/>
</dbReference>
<keyword evidence="5 7" id="KW-1133">Transmembrane helix</keyword>
<keyword evidence="2" id="KW-1003">Cell membrane</keyword>
<evidence type="ECO:0000256" key="6">
    <source>
        <dbReference type="ARBA" id="ARBA00023136"/>
    </source>
</evidence>
<evidence type="ECO:0000256" key="2">
    <source>
        <dbReference type="ARBA" id="ARBA00022475"/>
    </source>
</evidence>
<dbReference type="Proteomes" id="UP000829708">
    <property type="component" value="Chromosome"/>
</dbReference>
<keyword evidence="6 7" id="KW-0472">Membrane</keyword>
<dbReference type="EMBL" id="CP094929">
    <property type="protein sequence ID" value="UOM50646.1"/>
    <property type="molecule type" value="Genomic_DNA"/>
</dbReference>
<gene>
    <name evidence="9" type="ORF">MUG09_13865</name>
</gene>
<evidence type="ECO:0000313" key="9">
    <source>
        <dbReference type="EMBL" id="UOM50646.1"/>
    </source>
</evidence>
<keyword evidence="10" id="KW-1185">Reference proteome</keyword>
<feature type="transmembrane region" description="Helical" evidence="7">
    <location>
        <begin position="312"/>
        <end position="345"/>
    </location>
</feature>
<proteinExistence type="predicted"/>
<organism evidence="9 10">
    <name type="scientific">Sphaerochaeta associata</name>
    <dbReference type="NCBI Taxonomy" id="1129264"/>
    <lineage>
        <taxon>Bacteria</taxon>
        <taxon>Pseudomonadati</taxon>
        <taxon>Spirochaetota</taxon>
        <taxon>Spirochaetia</taxon>
        <taxon>Spirochaetales</taxon>
        <taxon>Sphaerochaetaceae</taxon>
        <taxon>Sphaerochaeta</taxon>
    </lineage>
</organism>
<dbReference type="RefSeq" id="WP_244772033.1">
    <property type="nucleotide sequence ID" value="NZ_CP094929.1"/>
</dbReference>
<evidence type="ECO:0000259" key="8">
    <source>
        <dbReference type="Pfam" id="PF06808"/>
    </source>
</evidence>
<evidence type="ECO:0000256" key="1">
    <source>
        <dbReference type="ARBA" id="ARBA00004429"/>
    </source>
</evidence>
<dbReference type="InterPro" id="IPR004681">
    <property type="entry name" value="TRAP_DctM"/>
</dbReference>
<dbReference type="PIRSF" id="PIRSF006066">
    <property type="entry name" value="HI0050"/>
    <property type="match status" value="1"/>
</dbReference>
<feature type="transmembrane region" description="Helical" evidence="7">
    <location>
        <begin position="357"/>
        <end position="380"/>
    </location>
</feature>
<feature type="transmembrane region" description="Helical" evidence="7">
    <location>
        <begin position="169"/>
        <end position="190"/>
    </location>
</feature>
<dbReference type="Pfam" id="PF06808">
    <property type="entry name" value="DctM"/>
    <property type="match status" value="1"/>
</dbReference>
<dbReference type="PANTHER" id="PTHR33362:SF4">
    <property type="entry name" value="2,3-DIKETO-L-GULONATE TRAP TRANSPORTER LARGE PERMEASE PROTEIN YIAN"/>
    <property type="match status" value="1"/>
</dbReference>
<feature type="domain" description="TRAP C4-dicarboxylate transport system permease DctM subunit" evidence="8">
    <location>
        <begin position="6"/>
        <end position="414"/>
    </location>
</feature>
<evidence type="ECO:0000256" key="4">
    <source>
        <dbReference type="ARBA" id="ARBA00022692"/>
    </source>
</evidence>
<feature type="transmembrane region" description="Helical" evidence="7">
    <location>
        <begin position="137"/>
        <end position="157"/>
    </location>
</feature>
<protein>
    <submittedName>
        <fullName evidence="9">TRAP transporter large permease subunit</fullName>
    </submittedName>
</protein>
<evidence type="ECO:0000256" key="5">
    <source>
        <dbReference type="ARBA" id="ARBA00022989"/>
    </source>
</evidence>
<evidence type="ECO:0000256" key="3">
    <source>
        <dbReference type="ARBA" id="ARBA00022519"/>
    </source>
</evidence>
<name>A0ABY4DFF9_9SPIR</name>
<feature type="transmembrane region" description="Helical" evidence="7">
    <location>
        <begin position="395"/>
        <end position="419"/>
    </location>
</feature>
<dbReference type="InterPro" id="IPR010656">
    <property type="entry name" value="DctM"/>
</dbReference>
<feature type="transmembrane region" description="Helical" evidence="7">
    <location>
        <begin position="270"/>
        <end position="292"/>
    </location>
</feature>
<reference evidence="10" key="1">
    <citation type="journal article" date="2024" name="J Bioinform Genom">
        <title>Complete genome sequence of the type strain bacterium Sphaerochaeta associata GLS2t (VKM B-2742)t.</title>
        <authorList>
            <person name="Troshina O.Y."/>
            <person name="Tepeeva A.N."/>
            <person name="Arzamasceva V.O."/>
            <person name="Whitman W.B."/>
            <person name="Varghese N."/>
            <person name="Shapiro N."/>
            <person name="Woyke T."/>
            <person name="Kripides N.C."/>
            <person name="Vasilenko O.V."/>
        </authorList>
    </citation>
    <scope>NUCLEOTIDE SEQUENCE [LARGE SCALE GENOMIC DNA]</scope>
    <source>
        <strain evidence="10">GLS2T</strain>
    </source>
</reference>
<accession>A0ABY4DFF9</accession>
<comment type="subcellular location">
    <subcellularLocation>
        <location evidence="1">Cell inner membrane</location>
        <topology evidence="1">Multi-pass membrane protein</topology>
    </subcellularLocation>
</comment>
<feature type="transmembrane region" description="Helical" evidence="7">
    <location>
        <begin position="239"/>
        <end position="258"/>
    </location>
</feature>
<keyword evidence="4 7" id="KW-0812">Transmembrane</keyword>
<evidence type="ECO:0000313" key="10">
    <source>
        <dbReference type="Proteomes" id="UP000829708"/>
    </source>
</evidence>
<evidence type="ECO:0000256" key="7">
    <source>
        <dbReference type="SAM" id="Phobius"/>
    </source>
</evidence>
<feature type="transmembrane region" description="Helical" evidence="7">
    <location>
        <begin position="52"/>
        <end position="68"/>
    </location>
</feature>
<sequence>MLLVTILFIVFLVMGMPVAFAIGISGMAFFLQHPELPFTITVQLPISQTQNFAMLAVPLFIFAGNLMNSSGITKRLMKLSSVLTGHMHGGLAQVSVVLSTCMGGVSGSAIADASMEARVLGPDMIERGYSKGYTANVISWTALITATIPPGVGIILYGTVGEVSIGRLFASGMLVGLLMMIGLMITVWITSTRRGYGAERKKATTKEVFSAIGESIWALLFPILLLGGIRSGIFTPSEVGAFACIYAIIIGAFIYRELDFLKIARTLGDTVIDVGAIMFIIALSGIFGYGIPLENIPKLLTDAILGISQNQYLVMLIILGILVILGMFMDGSVIILLFTPIFLPLAKAVNIDPVHFGILFCTIITMGNMTPPVGLAMYAVCQILDIPLTDYIKDMWAFFFTVIVLVVILMFFPRLVLFLPNLLFG</sequence>
<dbReference type="PANTHER" id="PTHR33362">
    <property type="entry name" value="SIALIC ACID TRAP TRANSPORTER PERMEASE PROTEIN SIAT-RELATED"/>
    <property type="match status" value="1"/>
</dbReference>